<protein>
    <submittedName>
        <fullName evidence="2">Portal vertex protein</fullName>
    </submittedName>
</protein>
<dbReference type="InterPro" id="IPR025129">
    <property type="entry name" value="DUF4055"/>
</dbReference>
<sequence>MPNVSFIRPELAAVLPIYKIIRDCLAGQEKVKAAGKTYLPMPNEVDQSPDNLARYKGYKGRAVFYNVTRRTLQGLSGQVFARDPVSEIPDSLDAVENDATGSGISAAQTAKRLLNYSLSYGRGGIYVDYPNTEGGASKAELDTGRIRPTIHTASPGTVVNWRTITVGSQTLLSLVVIAETWPFFDDGFEIKHGCQFRVMSLVGEIDEENVATGTLKYQVEVYREHNPTVWNGDQIPKGKNFHLSQGPYFPTDPNGNNLDEIPFMFVGSENNDTDVDNPPLYDMAALNIAHYRNSADYEEACFVMGQPTYWFSGLTEEWMKNVLHGQIRLGSWGGVPLPPNSSAGLIQMNANTMPFEAMGHKENQMVALGAKLVEQASVQRTATEARQDETAETSFLAASAKNVSAAMTWAFQWCALFVDGSRDVKIVYELNTDFDLMKMTPEQRAQTIKEWQGGALTFSEMRAVLRKGGVATEDDKVAKAQIDIEQAEQIEAAAKLMEATTPQAPSNVGKDNP</sequence>
<organism evidence="2">
    <name type="scientific">Pseudomonas phage Pavpe01</name>
    <dbReference type="NCBI Taxonomy" id="3138545"/>
    <lineage>
        <taxon>Viruses</taxon>
    </lineage>
</organism>
<gene>
    <name evidence="2" type="ORF">Pavpe01_00025</name>
</gene>
<dbReference type="EMBL" id="PP179316">
    <property type="protein sequence ID" value="XAI69937.1"/>
    <property type="molecule type" value="Genomic_DNA"/>
</dbReference>
<evidence type="ECO:0000313" key="2">
    <source>
        <dbReference type="EMBL" id="XAI69937.1"/>
    </source>
</evidence>
<reference evidence="2" key="1">
    <citation type="journal article" date="2024" name="J. Gen. Virol.">
        <title>Novel phages of Pseudomonas syringae unveil numerous potential auxiliary metabolic genes.</title>
        <authorList>
            <person name="Feltin C."/>
            <person name="Garneau J.R."/>
            <person name="Morris C.E."/>
            <person name="Berard A."/>
            <person name="Torres-Barcelo C."/>
        </authorList>
    </citation>
    <scope>NUCLEOTIDE SEQUENCE</scope>
</reference>
<evidence type="ECO:0000259" key="1">
    <source>
        <dbReference type="Pfam" id="PF13264"/>
    </source>
</evidence>
<accession>A0AAU6VZY7</accession>
<feature type="domain" description="DUF4055" evidence="1">
    <location>
        <begin position="279"/>
        <end position="417"/>
    </location>
</feature>
<name>A0AAU6VZY7_9VIRU</name>
<dbReference type="Pfam" id="PF13264">
    <property type="entry name" value="DUF4055"/>
    <property type="match status" value="1"/>
</dbReference>
<proteinExistence type="predicted"/>